<gene>
    <name evidence="1" type="ORF">HYC85_014901</name>
</gene>
<keyword evidence="2" id="KW-1185">Reference proteome</keyword>
<accession>A0A7J7HAN9</accession>
<evidence type="ECO:0000313" key="2">
    <source>
        <dbReference type="Proteomes" id="UP000593564"/>
    </source>
</evidence>
<sequence length="66" mass="7561">MIDLEMEVDKARRIMAYWMYLQSLGCKDFLKNLSSHDDDFILATLEPNSVTLIPPPSPEDCLTCKP</sequence>
<dbReference type="Proteomes" id="UP000593564">
    <property type="component" value="Unassembled WGS sequence"/>
</dbReference>
<dbReference type="AlphaFoldDB" id="A0A7J7HAN9"/>
<reference evidence="2" key="1">
    <citation type="journal article" date="2020" name="Nat. Commun.">
        <title>Genome assembly of wild tea tree DASZ reveals pedigree and selection history of tea varieties.</title>
        <authorList>
            <person name="Zhang W."/>
            <person name="Zhang Y."/>
            <person name="Qiu H."/>
            <person name="Guo Y."/>
            <person name="Wan H."/>
            <person name="Zhang X."/>
            <person name="Scossa F."/>
            <person name="Alseekh S."/>
            <person name="Zhang Q."/>
            <person name="Wang P."/>
            <person name="Xu L."/>
            <person name="Schmidt M.H."/>
            <person name="Jia X."/>
            <person name="Li D."/>
            <person name="Zhu A."/>
            <person name="Guo F."/>
            <person name="Chen W."/>
            <person name="Ni D."/>
            <person name="Usadel B."/>
            <person name="Fernie A.R."/>
            <person name="Wen W."/>
        </authorList>
    </citation>
    <scope>NUCLEOTIDE SEQUENCE [LARGE SCALE GENOMIC DNA]</scope>
    <source>
        <strain evidence="2">cv. G240</strain>
    </source>
</reference>
<proteinExistence type="predicted"/>
<dbReference type="EMBL" id="JACBKZ010000006">
    <property type="protein sequence ID" value="KAF5948944.1"/>
    <property type="molecule type" value="Genomic_DNA"/>
</dbReference>
<name>A0A7J7HAN9_CAMSI</name>
<protein>
    <submittedName>
        <fullName evidence="1">Uncharacterized protein</fullName>
    </submittedName>
</protein>
<organism evidence="1 2">
    <name type="scientific">Camellia sinensis</name>
    <name type="common">Tea plant</name>
    <name type="synonym">Thea sinensis</name>
    <dbReference type="NCBI Taxonomy" id="4442"/>
    <lineage>
        <taxon>Eukaryota</taxon>
        <taxon>Viridiplantae</taxon>
        <taxon>Streptophyta</taxon>
        <taxon>Embryophyta</taxon>
        <taxon>Tracheophyta</taxon>
        <taxon>Spermatophyta</taxon>
        <taxon>Magnoliopsida</taxon>
        <taxon>eudicotyledons</taxon>
        <taxon>Gunneridae</taxon>
        <taxon>Pentapetalae</taxon>
        <taxon>asterids</taxon>
        <taxon>Ericales</taxon>
        <taxon>Theaceae</taxon>
        <taxon>Camellia</taxon>
    </lineage>
</organism>
<comment type="caution">
    <text evidence="1">The sequence shown here is derived from an EMBL/GenBank/DDBJ whole genome shotgun (WGS) entry which is preliminary data.</text>
</comment>
<evidence type="ECO:0000313" key="1">
    <source>
        <dbReference type="EMBL" id="KAF5948944.1"/>
    </source>
</evidence>
<reference evidence="1 2" key="2">
    <citation type="submission" date="2020-07" db="EMBL/GenBank/DDBJ databases">
        <title>Genome assembly of wild tea tree DASZ reveals pedigree and selection history of tea varieties.</title>
        <authorList>
            <person name="Zhang W."/>
        </authorList>
    </citation>
    <scope>NUCLEOTIDE SEQUENCE [LARGE SCALE GENOMIC DNA]</scope>
    <source>
        <strain evidence="2">cv. G240</strain>
        <tissue evidence="1">Leaf</tissue>
    </source>
</reference>